<dbReference type="Gene3D" id="3.30.450.20">
    <property type="entry name" value="PAS domain"/>
    <property type="match status" value="2"/>
</dbReference>
<dbReference type="RefSeq" id="WP_150002308.1">
    <property type="nucleotide sequence ID" value="NZ_BKCM01000007.1"/>
</dbReference>
<dbReference type="InterPro" id="IPR036890">
    <property type="entry name" value="HATPase_C_sf"/>
</dbReference>
<comment type="catalytic activity">
    <reaction evidence="1">
        <text>ATP + protein L-histidine = ADP + protein N-phospho-L-histidine.</text>
        <dbReference type="EC" id="2.7.13.3"/>
    </reaction>
</comment>
<keyword evidence="6" id="KW-1133">Transmembrane helix</keyword>
<protein>
    <recommendedName>
        <fullName evidence="2">histidine kinase</fullName>
        <ecNumber evidence="2">2.7.13.3</ecNumber>
    </recommendedName>
</protein>
<feature type="domain" description="Histidine kinase" evidence="7">
    <location>
        <begin position="587"/>
        <end position="805"/>
    </location>
</feature>
<dbReference type="EMBL" id="BKCM01000007">
    <property type="protein sequence ID" value="GER00954.1"/>
    <property type="molecule type" value="Genomic_DNA"/>
</dbReference>
<sequence>MMPHISVLVAASESGIALDQSTALFPEDILPLTILFLAALFWMVLAVWAMRQRGHAASARQIAERANNFSAAIFKSAPVGYLLFDRVGSCKAGGNAQALLGLADICTRLEDLCPDDGMGGLTPEAMAALEAQLNTPAQTSRPIMLTTRDGHVLKLSRALDYVDPDRLDRLLFWLEDETEHLTQAKAREIALKADTVERQRLRAVIDAAPFPIWLRGENLDLVLVNQAYVRAVEKTSAQEVISAQTEIVNNALTGSSRDSAARARDADEIVHERHFAVIGGERRALSLTDKPVGDLIAGYAVDVTEAEEKRAELARVIDGHAETLNSLSSPVAIFDADQKLQFFNSAFSRLFRLSDDWLMDRPDHASLLEAMREKRRLPEQADFRAWRTEQLDLHHNPDSVEELWHLPDGSTLRMVGQPHPLGGLLLLFEDVTDKLALESSYNALIAVQRETLNNLHEAVAVFGSDGRLKLFNPTYADIWSLDADILISEPHFGDILDLTRDVLYQGSDWPAMRERLLGQMSEQRAHSGRWHRPDGRVIDYAIVPLPDGRTLTTHMDVTDSVHMEHALRDRNEALETADRLKSEFVANMSYELRTPLNSIIGFSEMLMTEIYGPLADKQKNYLSYVLSAAAELRDLIDDILDLAVIEAGEMNLNIKNMDVRDLVEHSVAISREQARKAGVILEYTVEDSCGTIEGDPRRLTQAVFNLVGNAIKFTPKGGHVRVLARPHGSSDIELVVSDTGMGISSEDQATVFKKFSTGSDVHSRKGMGLGLSLVQSFIELHCGTVDLVSAPHEGTTVTCLLPRHQTATPDKAR</sequence>
<evidence type="ECO:0000256" key="2">
    <source>
        <dbReference type="ARBA" id="ARBA00012438"/>
    </source>
</evidence>
<keyword evidence="3" id="KW-0597">Phosphoprotein</keyword>
<evidence type="ECO:0000256" key="1">
    <source>
        <dbReference type="ARBA" id="ARBA00000085"/>
    </source>
</evidence>
<dbReference type="SUPFAM" id="SSF47384">
    <property type="entry name" value="Homodimeric domain of signal transducing histidine kinase"/>
    <property type="match status" value="1"/>
</dbReference>
<accession>A0A5A7MZW7</accession>
<dbReference type="PANTHER" id="PTHR43047">
    <property type="entry name" value="TWO-COMPONENT HISTIDINE PROTEIN KINASE"/>
    <property type="match status" value="1"/>
</dbReference>
<dbReference type="CDD" id="cd00082">
    <property type="entry name" value="HisKA"/>
    <property type="match status" value="1"/>
</dbReference>
<evidence type="ECO:0000256" key="3">
    <source>
        <dbReference type="ARBA" id="ARBA00022553"/>
    </source>
</evidence>
<dbReference type="AlphaFoldDB" id="A0A5A7MZW7"/>
<dbReference type="Proteomes" id="UP000325187">
    <property type="component" value="Unassembled WGS sequence"/>
</dbReference>
<dbReference type="PROSITE" id="PS50109">
    <property type="entry name" value="HIS_KIN"/>
    <property type="match status" value="1"/>
</dbReference>
<evidence type="ECO:0000313" key="8">
    <source>
        <dbReference type="EMBL" id="GER00954.1"/>
    </source>
</evidence>
<dbReference type="SMART" id="SM00091">
    <property type="entry name" value="PAS"/>
    <property type="match status" value="3"/>
</dbReference>
<dbReference type="GO" id="GO:0000155">
    <property type="term" value="F:phosphorelay sensor kinase activity"/>
    <property type="evidence" value="ECO:0007669"/>
    <property type="project" value="InterPro"/>
</dbReference>
<dbReference type="InterPro" id="IPR036097">
    <property type="entry name" value="HisK_dim/P_sf"/>
</dbReference>
<dbReference type="SUPFAM" id="SSF55874">
    <property type="entry name" value="ATPase domain of HSP90 chaperone/DNA topoisomerase II/histidine kinase"/>
    <property type="match status" value="1"/>
</dbReference>
<dbReference type="InterPro" id="IPR004358">
    <property type="entry name" value="Sig_transdc_His_kin-like_C"/>
</dbReference>
<dbReference type="GO" id="GO:0005886">
    <property type="term" value="C:plasma membrane"/>
    <property type="evidence" value="ECO:0007669"/>
    <property type="project" value="TreeGrafter"/>
</dbReference>
<keyword evidence="9" id="KW-1185">Reference proteome</keyword>
<comment type="caution">
    <text evidence="8">The sequence shown here is derived from an EMBL/GenBank/DDBJ whole genome shotgun (WGS) entry which is preliminary data.</text>
</comment>
<gene>
    <name evidence="8" type="ORF">JCM17845_15770</name>
</gene>
<feature type="transmembrane region" description="Helical" evidence="6">
    <location>
        <begin position="29"/>
        <end position="50"/>
    </location>
</feature>
<dbReference type="Pfam" id="PF12860">
    <property type="entry name" value="PAS_7"/>
    <property type="match status" value="2"/>
</dbReference>
<evidence type="ECO:0000256" key="5">
    <source>
        <dbReference type="ARBA" id="ARBA00022777"/>
    </source>
</evidence>
<keyword evidence="4" id="KW-0808">Transferase</keyword>
<proteinExistence type="predicted"/>
<dbReference type="SMART" id="SM00387">
    <property type="entry name" value="HATPase_c"/>
    <property type="match status" value="1"/>
</dbReference>
<dbReference type="InterPro" id="IPR035965">
    <property type="entry name" value="PAS-like_dom_sf"/>
</dbReference>
<dbReference type="InterPro" id="IPR005467">
    <property type="entry name" value="His_kinase_dom"/>
</dbReference>
<reference evidence="8 9" key="1">
    <citation type="submission" date="2019-09" db="EMBL/GenBank/DDBJ databases">
        <title>NBRP : Genome information of microbial organism related human and environment.</title>
        <authorList>
            <person name="Hattori M."/>
            <person name="Oshima K."/>
            <person name="Inaba H."/>
            <person name="Suda W."/>
            <person name="Sakamoto M."/>
            <person name="Iino T."/>
            <person name="Kitahara M."/>
            <person name="Oshida Y."/>
            <person name="Iida T."/>
            <person name="Kudo T."/>
            <person name="Itoh T."/>
            <person name="Ohkuma M."/>
        </authorList>
    </citation>
    <scope>NUCLEOTIDE SEQUENCE [LARGE SCALE GENOMIC DNA]</scope>
    <source>
        <strain evidence="8 9">Mie-1</strain>
    </source>
</reference>
<dbReference type="Pfam" id="PF00512">
    <property type="entry name" value="HisKA"/>
    <property type="match status" value="1"/>
</dbReference>
<evidence type="ECO:0000313" key="9">
    <source>
        <dbReference type="Proteomes" id="UP000325187"/>
    </source>
</evidence>
<keyword evidence="6" id="KW-0812">Transmembrane</keyword>
<evidence type="ECO:0000256" key="6">
    <source>
        <dbReference type="SAM" id="Phobius"/>
    </source>
</evidence>
<dbReference type="SUPFAM" id="SSF55785">
    <property type="entry name" value="PYP-like sensor domain (PAS domain)"/>
    <property type="match status" value="2"/>
</dbReference>
<evidence type="ECO:0000259" key="7">
    <source>
        <dbReference type="PROSITE" id="PS50109"/>
    </source>
</evidence>
<organism evidence="8 9">
    <name type="scientific">Iodidimonas gelatinilytica</name>
    <dbReference type="NCBI Taxonomy" id="1236966"/>
    <lineage>
        <taxon>Bacteria</taxon>
        <taxon>Pseudomonadati</taxon>
        <taxon>Pseudomonadota</taxon>
        <taxon>Alphaproteobacteria</taxon>
        <taxon>Iodidimonadales</taxon>
        <taxon>Iodidimonadaceae</taxon>
        <taxon>Iodidimonas</taxon>
    </lineage>
</organism>
<evidence type="ECO:0000256" key="4">
    <source>
        <dbReference type="ARBA" id="ARBA00022679"/>
    </source>
</evidence>
<dbReference type="InterPro" id="IPR003661">
    <property type="entry name" value="HisK_dim/P_dom"/>
</dbReference>
<keyword evidence="5 8" id="KW-0418">Kinase</keyword>
<keyword evidence="6" id="KW-0472">Membrane</keyword>
<dbReference type="Pfam" id="PF02518">
    <property type="entry name" value="HATPase_c"/>
    <property type="match status" value="1"/>
</dbReference>
<dbReference type="Gene3D" id="1.10.287.130">
    <property type="match status" value="1"/>
</dbReference>
<dbReference type="SMART" id="SM00388">
    <property type="entry name" value="HisKA"/>
    <property type="match status" value="1"/>
</dbReference>
<dbReference type="PANTHER" id="PTHR43047:SF72">
    <property type="entry name" value="OSMOSENSING HISTIDINE PROTEIN KINASE SLN1"/>
    <property type="match status" value="1"/>
</dbReference>
<dbReference type="Pfam" id="PF13188">
    <property type="entry name" value="PAS_8"/>
    <property type="match status" value="1"/>
</dbReference>
<dbReference type="GO" id="GO:0009927">
    <property type="term" value="F:histidine phosphotransfer kinase activity"/>
    <property type="evidence" value="ECO:0007669"/>
    <property type="project" value="TreeGrafter"/>
</dbReference>
<dbReference type="PRINTS" id="PR00344">
    <property type="entry name" value="BCTRLSENSOR"/>
</dbReference>
<dbReference type="Gene3D" id="3.30.565.10">
    <property type="entry name" value="Histidine kinase-like ATPase, C-terminal domain"/>
    <property type="match status" value="1"/>
</dbReference>
<name>A0A5A7MZW7_9PROT</name>
<dbReference type="InterPro" id="IPR003594">
    <property type="entry name" value="HATPase_dom"/>
</dbReference>
<dbReference type="InterPro" id="IPR000014">
    <property type="entry name" value="PAS"/>
</dbReference>
<dbReference type="EC" id="2.7.13.3" evidence="2"/>